<dbReference type="Proteomes" id="UP001565368">
    <property type="component" value="Unassembled WGS sequence"/>
</dbReference>
<evidence type="ECO:0008006" key="5">
    <source>
        <dbReference type="Google" id="ProtNLM"/>
    </source>
</evidence>
<feature type="transmembrane region" description="Helical" evidence="2">
    <location>
        <begin position="55"/>
        <end position="74"/>
    </location>
</feature>
<proteinExistence type="predicted"/>
<organism evidence="3 4">
    <name type="scientific">Vanrija albida</name>
    <dbReference type="NCBI Taxonomy" id="181172"/>
    <lineage>
        <taxon>Eukaryota</taxon>
        <taxon>Fungi</taxon>
        <taxon>Dikarya</taxon>
        <taxon>Basidiomycota</taxon>
        <taxon>Agaricomycotina</taxon>
        <taxon>Tremellomycetes</taxon>
        <taxon>Trichosporonales</taxon>
        <taxon>Trichosporonaceae</taxon>
        <taxon>Vanrija</taxon>
    </lineage>
</organism>
<keyword evidence="4" id="KW-1185">Reference proteome</keyword>
<feature type="compositionally biased region" description="Basic and acidic residues" evidence="1">
    <location>
        <begin position="236"/>
        <end position="256"/>
    </location>
</feature>
<comment type="caution">
    <text evidence="3">The sequence shown here is derived from an EMBL/GenBank/DDBJ whole genome shotgun (WGS) entry which is preliminary data.</text>
</comment>
<accession>A0ABR3Q6C7</accession>
<dbReference type="RefSeq" id="XP_069210016.1">
    <property type="nucleotide sequence ID" value="XM_069352598.1"/>
</dbReference>
<evidence type="ECO:0000313" key="3">
    <source>
        <dbReference type="EMBL" id="KAL1410072.1"/>
    </source>
</evidence>
<feature type="region of interest" description="Disordered" evidence="1">
    <location>
        <begin position="170"/>
        <end position="206"/>
    </location>
</feature>
<protein>
    <recommendedName>
        <fullName evidence="5">MARVEL domain-containing protein</fullName>
    </recommendedName>
</protein>
<evidence type="ECO:0000313" key="4">
    <source>
        <dbReference type="Proteomes" id="UP001565368"/>
    </source>
</evidence>
<keyword evidence="2" id="KW-1133">Transmembrane helix</keyword>
<gene>
    <name evidence="3" type="ORF">Q8F55_004075</name>
</gene>
<feature type="compositionally biased region" description="Low complexity" evidence="1">
    <location>
        <begin position="259"/>
        <end position="282"/>
    </location>
</feature>
<feature type="compositionally biased region" description="Basic and acidic residues" evidence="1">
    <location>
        <begin position="290"/>
        <end position="302"/>
    </location>
</feature>
<keyword evidence="2" id="KW-0812">Transmembrane</keyword>
<dbReference type="EMBL" id="JBBXJM010000003">
    <property type="protein sequence ID" value="KAL1410072.1"/>
    <property type="molecule type" value="Genomic_DNA"/>
</dbReference>
<feature type="transmembrane region" description="Helical" evidence="2">
    <location>
        <begin position="86"/>
        <end position="107"/>
    </location>
</feature>
<sequence length="302" mass="32486">MPRQNQGFTGPQSRLGPGLAAGIFAFIAVVFGFWAGVSAFVDRSDSGPKTKMFDAIRGGIAFGIVVVGIALLLTSCRLSLPRIVTVGILAPLGMALATAYGVVLIVWRYVAKSEIISLCEQNANRNNWDRDCNARWQRNTNYTYFYLVLLVLASLLFFWSLVSAGRQQRRTQDTNASSFPLDSFTPSNPYAHNPPPPAGVYPGHNGLYQPPPFAPVAPPYTPAGGPGSAPAYEVPPYDHSRSAETKEKQDAERSWMDEPPASAPRSSAGASAPPAGPTSGAPLEPTLSRNSEEERNLIRHAA</sequence>
<feature type="transmembrane region" description="Helical" evidence="2">
    <location>
        <begin position="144"/>
        <end position="162"/>
    </location>
</feature>
<evidence type="ECO:0000256" key="2">
    <source>
        <dbReference type="SAM" id="Phobius"/>
    </source>
</evidence>
<name>A0ABR3Q6C7_9TREE</name>
<dbReference type="GeneID" id="95985118"/>
<feature type="transmembrane region" description="Helical" evidence="2">
    <location>
        <begin position="15"/>
        <end position="35"/>
    </location>
</feature>
<reference evidence="3 4" key="1">
    <citation type="submission" date="2023-08" db="EMBL/GenBank/DDBJ databases">
        <title>Annotated Genome Sequence of Vanrija albida AlHP1.</title>
        <authorList>
            <person name="Herzog R."/>
        </authorList>
    </citation>
    <scope>NUCLEOTIDE SEQUENCE [LARGE SCALE GENOMIC DNA]</scope>
    <source>
        <strain evidence="3 4">AlHP1</strain>
    </source>
</reference>
<evidence type="ECO:0000256" key="1">
    <source>
        <dbReference type="SAM" id="MobiDB-lite"/>
    </source>
</evidence>
<feature type="region of interest" description="Disordered" evidence="1">
    <location>
        <begin position="218"/>
        <end position="302"/>
    </location>
</feature>
<keyword evidence="2" id="KW-0472">Membrane</keyword>